<name>A0A162M810_9BACL</name>
<dbReference type="Gene3D" id="1.10.286.10">
    <property type="match status" value="1"/>
</dbReference>
<evidence type="ECO:0000256" key="3">
    <source>
        <dbReference type="ARBA" id="ARBA00022563"/>
    </source>
</evidence>
<evidence type="ECO:0000313" key="7">
    <source>
        <dbReference type="EMBL" id="OAB39843.1"/>
    </source>
</evidence>
<dbReference type="GO" id="GO:0005525">
    <property type="term" value="F:GTP binding"/>
    <property type="evidence" value="ECO:0007669"/>
    <property type="project" value="UniProtKB-KW"/>
</dbReference>
<dbReference type="InterPro" id="IPR001474">
    <property type="entry name" value="GTP_CycHdrlase_I"/>
</dbReference>
<evidence type="ECO:0000256" key="2">
    <source>
        <dbReference type="ARBA" id="ARBA00005080"/>
    </source>
</evidence>
<dbReference type="UniPathway" id="UPA00848">
    <property type="reaction ID" value="UER00151"/>
</dbReference>
<keyword evidence="8" id="KW-1185">Reference proteome</keyword>
<keyword evidence="5" id="KW-0547">Nucleotide-binding</keyword>
<protein>
    <recommendedName>
        <fullName evidence="5">GTP cyclohydrolase 1</fullName>
        <ecNumber evidence="5">3.5.4.16</ecNumber>
    </recommendedName>
    <alternativeName>
        <fullName evidence="5">GTP cyclohydrolase I</fullName>
        <shortName evidence="5">GTP-CH-I</shortName>
    </alternativeName>
</protein>
<dbReference type="OrthoDB" id="9801207at2"/>
<comment type="catalytic activity">
    <reaction evidence="1 5">
        <text>GTP + H2O = 7,8-dihydroneopterin 3'-triphosphate + formate + H(+)</text>
        <dbReference type="Rhea" id="RHEA:17473"/>
        <dbReference type="ChEBI" id="CHEBI:15377"/>
        <dbReference type="ChEBI" id="CHEBI:15378"/>
        <dbReference type="ChEBI" id="CHEBI:15740"/>
        <dbReference type="ChEBI" id="CHEBI:37565"/>
        <dbReference type="ChEBI" id="CHEBI:58462"/>
        <dbReference type="EC" id="3.5.4.16"/>
    </reaction>
</comment>
<dbReference type="RefSeq" id="WP_068535777.1">
    <property type="nucleotide sequence ID" value="NZ_LVJH01000040.1"/>
</dbReference>
<dbReference type="EC" id="3.5.4.16" evidence="5"/>
<keyword evidence="5" id="KW-0342">GTP-binding</keyword>
<evidence type="ECO:0000256" key="1">
    <source>
        <dbReference type="ARBA" id="ARBA00001052"/>
    </source>
</evidence>
<dbReference type="Gene3D" id="3.30.1130.10">
    <property type="match status" value="1"/>
</dbReference>
<keyword evidence="3 5" id="KW-0554">One-carbon metabolism</keyword>
<sequence>MSGVKDYVNTGVGNNREKIEYHIEQILGLIGEDTKREGLLETPARVTRMYEEIFAGYEVDPRDVLGVTFDENHEELVIVKDIVYYSQCEHHMAPFFGKIHIGYIPSGKIAGLSKFARLVEAVTRRLQVQERITSQIADILNEVLQPNGVMVVVEGEHLCMCSRGVKKPGSKTVTSAVRGIFREDSASRAEFLSLVKD</sequence>
<dbReference type="HAMAP" id="MF_00223">
    <property type="entry name" value="FolE"/>
    <property type="match status" value="1"/>
</dbReference>
<dbReference type="GO" id="GO:0003934">
    <property type="term" value="F:GTP cyclohydrolase I activity"/>
    <property type="evidence" value="ECO:0007669"/>
    <property type="project" value="UniProtKB-UniRule"/>
</dbReference>
<dbReference type="AlphaFoldDB" id="A0A162M810"/>
<keyword evidence="4 5" id="KW-0378">Hydrolase</keyword>
<dbReference type="PANTHER" id="PTHR11109:SF7">
    <property type="entry name" value="GTP CYCLOHYDROLASE 1"/>
    <property type="match status" value="1"/>
</dbReference>
<dbReference type="InterPro" id="IPR020602">
    <property type="entry name" value="GTP_CycHdrlase_I_dom"/>
</dbReference>
<dbReference type="InterPro" id="IPR018234">
    <property type="entry name" value="GTP_CycHdrlase_I_CS"/>
</dbReference>
<dbReference type="GO" id="GO:0006730">
    <property type="term" value="P:one-carbon metabolic process"/>
    <property type="evidence" value="ECO:0007669"/>
    <property type="project" value="UniProtKB-UniRule"/>
</dbReference>
<keyword evidence="5" id="KW-0862">Zinc</keyword>
<feature type="binding site" evidence="5">
    <location>
        <position position="159"/>
    </location>
    <ligand>
        <name>Zn(2+)</name>
        <dbReference type="ChEBI" id="CHEBI:29105"/>
    </ligand>
</feature>
<dbReference type="PROSITE" id="PS00859">
    <property type="entry name" value="GTP_CYCLOHYDROL_1_1"/>
    <property type="match status" value="1"/>
</dbReference>
<accession>A0A162M810</accession>
<dbReference type="NCBIfam" id="NF006826">
    <property type="entry name" value="PRK09347.1-3"/>
    <property type="match status" value="1"/>
</dbReference>
<dbReference type="GO" id="GO:0006729">
    <property type="term" value="P:tetrahydrobiopterin biosynthetic process"/>
    <property type="evidence" value="ECO:0007669"/>
    <property type="project" value="TreeGrafter"/>
</dbReference>
<dbReference type="NCBIfam" id="TIGR00063">
    <property type="entry name" value="folE"/>
    <property type="match status" value="1"/>
</dbReference>
<comment type="pathway">
    <text evidence="2 5">Cofactor biosynthesis; 7,8-dihydroneopterin triphosphate biosynthesis; 7,8-dihydroneopterin triphosphate from GTP: step 1/1.</text>
</comment>
<dbReference type="GO" id="GO:0008270">
    <property type="term" value="F:zinc ion binding"/>
    <property type="evidence" value="ECO:0007669"/>
    <property type="project" value="UniProtKB-UniRule"/>
</dbReference>
<dbReference type="FunFam" id="3.30.1130.10:FF:000001">
    <property type="entry name" value="GTP cyclohydrolase 1"/>
    <property type="match status" value="1"/>
</dbReference>
<feature type="binding site" evidence="5">
    <location>
        <position position="91"/>
    </location>
    <ligand>
        <name>Zn(2+)</name>
        <dbReference type="ChEBI" id="CHEBI:29105"/>
    </ligand>
</feature>
<dbReference type="PANTHER" id="PTHR11109">
    <property type="entry name" value="GTP CYCLOHYDROLASE I"/>
    <property type="match status" value="1"/>
</dbReference>
<dbReference type="STRING" id="494026.PGLA_18620"/>
<comment type="caution">
    <text evidence="7">The sequence shown here is derived from an EMBL/GenBank/DDBJ whole genome shotgun (WGS) entry which is preliminary data.</text>
</comment>
<evidence type="ECO:0000313" key="8">
    <source>
        <dbReference type="Proteomes" id="UP000076967"/>
    </source>
</evidence>
<dbReference type="EMBL" id="LVJH01000040">
    <property type="protein sequence ID" value="OAB39843.1"/>
    <property type="molecule type" value="Genomic_DNA"/>
</dbReference>
<dbReference type="InterPro" id="IPR043134">
    <property type="entry name" value="GTP-CH-I_N"/>
</dbReference>
<dbReference type="GO" id="GO:0046654">
    <property type="term" value="P:tetrahydrofolate biosynthetic process"/>
    <property type="evidence" value="ECO:0007669"/>
    <property type="project" value="UniProtKB-UniRule"/>
</dbReference>
<evidence type="ECO:0000256" key="5">
    <source>
        <dbReference type="HAMAP-Rule" id="MF_00223"/>
    </source>
</evidence>
<dbReference type="Proteomes" id="UP000076967">
    <property type="component" value="Unassembled WGS sequence"/>
</dbReference>
<evidence type="ECO:0000256" key="4">
    <source>
        <dbReference type="ARBA" id="ARBA00022801"/>
    </source>
</evidence>
<reference evidence="7 8" key="1">
    <citation type="submission" date="2016-03" db="EMBL/GenBank/DDBJ databases">
        <title>Draft genome sequence of Paenibacillus glacialis DSM 22343.</title>
        <authorList>
            <person name="Shin S.-K."/>
            <person name="Yi H."/>
        </authorList>
    </citation>
    <scope>NUCLEOTIDE SEQUENCE [LARGE SCALE GENOMIC DNA]</scope>
    <source>
        <strain evidence="7 8">DSM 22343</strain>
    </source>
</reference>
<dbReference type="SUPFAM" id="SSF55620">
    <property type="entry name" value="Tetrahydrobiopterin biosynthesis enzymes-like"/>
    <property type="match status" value="1"/>
</dbReference>
<comment type="subunit">
    <text evidence="5">Homopolymer.</text>
</comment>
<dbReference type="FunFam" id="1.10.286.10:FF:000001">
    <property type="entry name" value="GTP cyclohydrolase 1"/>
    <property type="match status" value="1"/>
</dbReference>
<comment type="similarity">
    <text evidence="5">Belongs to the GTP cyclohydrolase I family.</text>
</comment>
<proteinExistence type="inferred from homology"/>
<dbReference type="Pfam" id="PF01227">
    <property type="entry name" value="GTP_cyclohydroI"/>
    <property type="match status" value="1"/>
</dbReference>
<gene>
    <name evidence="5" type="primary">folE</name>
    <name evidence="7" type="ORF">PGLA_18620</name>
</gene>
<keyword evidence="5" id="KW-0479">Metal-binding</keyword>
<evidence type="ECO:0000259" key="6">
    <source>
        <dbReference type="Pfam" id="PF01227"/>
    </source>
</evidence>
<feature type="domain" description="GTP cyclohydrolase I" evidence="6">
    <location>
        <begin position="19"/>
        <end position="195"/>
    </location>
</feature>
<dbReference type="InterPro" id="IPR043133">
    <property type="entry name" value="GTP-CH-I_C/QueF"/>
</dbReference>
<feature type="binding site" evidence="5">
    <location>
        <position position="88"/>
    </location>
    <ligand>
        <name>Zn(2+)</name>
        <dbReference type="ChEBI" id="CHEBI:29105"/>
    </ligand>
</feature>
<dbReference type="GO" id="GO:0005737">
    <property type="term" value="C:cytoplasm"/>
    <property type="evidence" value="ECO:0007669"/>
    <property type="project" value="TreeGrafter"/>
</dbReference>
<dbReference type="NCBIfam" id="NF006825">
    <property type="entry name" value="PRK09347.1-2"/>
    <property type="match status" value="1"/>
</dbReference>
<organism evidence="7 8">
    <name type="scientific">Paenibacillus glacialis</name>
    <dbReference type="NCBI Taxonomy" id="494026"/>
    <lineage>
        <taxon>Bacteria</taxon>
        <taxon>Bacillati</taxon>
        <taxon>Bacillota</taxon>
        <taxon>Bacilli</taxon>
        <taxon>Bacillales</taxon>
        <taxon>Paenibacillaceae</taxon>
        <taxon>Paenibacillus</taxon>
    </lineage>
</organism>